<dbReference type="InterPro" id="IPR000792">
    <property type="entry name" value="Tscrpt_reg_LuxR_C"/>
</dbReference>
<dbReference type="Pfam" id="PF00196">
    <property type="entry name" value="GerE"/>
    <property type="match status" value="1"/>
</dbReference>
<dbReference type="InterPro" id="IPR001789">
    <property type="entry name" value="Sig_transdc_resp-reg_receiver"/>
</dbReference>
<dbReference type="GO" id="GO:0006355">
    <property type="term" value="P:regulation of DNA-templated transcription"/>
    <property type="evidence" value="ECO:0007669"/>
    <property type="project" value="InterPro"/>
</dbReference>
<feature type="modified residue" description="4-aspartylphosphate" evidence="5">
    <location>
        <position position="55"/>
    </location>
</feature>
<dbReference type="PROSITE" id="PS50043">
    <property type="entry name" value="HTH_LUXR_2"/>
    <property type="match status" value="1"/>
</dbReference>
<dbReference type="PRINTS" id="PR00038">
    <property type="entry name" value="HTHLUXR"/>
</dbReference>
<dbReference type="InterPro" id="IPR011006">
    <property type="entry name" value="CheY-like_superfamily"/>
</dbReference>
<dbReference type="InterPro" id="IPR058245">
    <property type="entry name" value="NreC/VraR/RcsB-like_REC"/>
</dbReference>
<sequence length="216" mass="23870">MSIKVLLADDHKMTREGLRSLLQDLTDVEVVAEAQTGLETIRLAKLHLPDMVIMDVAMPELNGIEATRRVLNECPGVKVIGLSMHSERQLVLRMLRTGASAYLLKNCGFHELAEAIRIVHRGGTYLTPAISNVLLEEITSIDQGGNDAESNGLTPREREVLQLIAEAKTSKEIADHLNISEKTVHSHRKKIMAKLKAKNIAELTRIAIRNGISSLE</sequence>
<keyword evidence="1 5" id="KW-0597">Phosphoprotein</keyword>
<evidence type="ECO:0000256" key="2">
    <source>
        <dbReference type="ARBA" id="ARBA00023015"/>
    </source>
</evidence>
<dbReference type="AlphaFoldDB" id="A0AAU9ERD5"/>
<dbReference type="PANTHER" id="PTHR43214">
    <property type="entry name" value="TWO-COMPONENT RESPONSE REGULATOR"/>
    <property type="match status" value="1"/>
</dbReference>
<evidence type="ECO:0000256" key="3">
    <source>
        <dbReference type="ARBA" id="ARBA00023125"/>
    </source>
</evidence>
<proteinExistence type="predicted"/>
<dbReference type="SMART" id="SM00448">
    <property type="entry name" value="REC"/>
    <property type="match status" value="1"/>
</dbReference>
<protein>
    <submittedName>
        <fullName evidence="8">DNA-binding response regulator</fullName>
    </submittedName>
</protein>
<dbReference type="GO" id="GO:0003677">
    <property type="term" value="F:DNA binding"/>
    <property type="evidence" value="ECO:0007669"/>
    <property type="project" value="UniProtKB-KW"/>
</dbReference>
<name>A0AAU9ERD5_9BACT</name>
<dbReference type="InterPro" id="IPR016032">
    <property type="entry name" value="Sig_transdc_resp-reg_C-effctor"/>
</dbReference>
<dbReference type="SUPFAM" id="SSF46894">
    <property type="entry name" value="C-terminal effector domain of the bipartite response regulators"/>
    <property type="match status" value="1"/>
</dbReference>
<accession>A0AAU9ERD5</accession>
<dbReference type="InterPro" id="IPR039420">
    <property type="entry name" value="WalR-like"/>
</dbReference>
<dbReference type="Pfam" id="PF00072">
    <property type="entry name" value="Response_reg"/>
    <property type="match status" value="1"/>
</dbReference>
<dbReference type="Gene3D" id="3.40.50.2300">
    <property type="match status" value="1"/>
</dbReference>
<feature type="domain" description="Response regulatory" evidence="7">
    <location>
        <begin position="4"/>
        <end position="120"/>
    </location>
</feature>
<dbReference type="Proteomes" id="UP001366166">
    <property type="component" value="Chromosome"/>
</dbReference>
<keyword evidence="9" id="KW-1185">Reference proteome</keyword>
<keyword evidence="2" id="KW-0805">Transcription regulation</keyword>
<dbReference type="CDD" id="cd06170">
    <property type="entry name" value="LuxR_C_like"/>
    <property type="match status" value="1"/>
</dbReference>
<dbReference type="CDD" id="cd17535">
    <property type="entry name" value="REC_NarL-like"/>
    <property type="match status" value="1"/>
</dbReference>
<evidence type="ECO:0000256" key="1">
    <source>
        <dbReference type="ARBA" id="ARBA00022553"/>
    </source>
</evidence>
<evidence type="ECO:0000259" key="6">
    <source>
        <dbReference type="PROSITE" id="PS50043"/>
    </source>
</evidence>
<dbReference type="KEGG" id="dmp:FAK_02420"/>
<evidence type="ECO:0000259" key="7">
    <source>
        <dbReference type="PROSITE" id="PS50110"/>
    </source>
</evidence>
<evidence type="ECO:0000313" key="9">
    <source>
        <dbReference type="Proteomes" id="UP001366166"/>
    </source>
</evidence>
<dbReference type="PROSITE" id="PS50110">
    <property type="entry name" value="RESPONSE_REGULATORY"/>
    <property type="match status" value="1"/>
</dbReference>
<keyword evidence="3 8" id="KW-0238">DNA-binding</keyword>
<dbReference type="SMART" id="SM00421">
    <property type="entry name" value="HTH_LUXR"/>
    <property type="match status" value="1"/>
</dbReference>
<dbReference type="GO" id="GO:0000160">
    <property type="term" value="P:phosphorelay signal transduction system"/>
    <property type="evidence" value="ECO:0007669"/>
    <property type="project" value="InterPro"/>
</dbReference>
<evidence type="ECO:0000256" key="5">
    <source>
        <dbReference type="PROSITE-ProRule" id="PRU00169"/>
    </source>
</evidence>
<feature type="domain" description="HTH luxR-type" evidence="6">
    <location>
        <begin position="146"/>
        <end position="211"/>
    </location>
</feature>
<gene>
    <name evidence="8" type="ORF">FAK_02420</name>
</gene>
<dbReference type="EMBL" id="AP028679">
    <property type="protein sequence ID" value="BEQ13176.1"/>
    <property type="molecule type" value="Genomic_DNA"/>
</dbReference>
<keyword evidence="4" id="KW-0804">Transcription</keyword>
<dbReference type="PANTHER" id="PTHR43214:SF41">
    <property type="entry name" value="NITRATE_NITRITE RESPONSE REGULATOR PROTEIN NARP"/>
    <property type="match status" value="1"/>
</dbReference>
<evidence type="ECO:0000256" key="4">
    <source>
        <dbReference type="ARBA" id="ARBA00023163"/>
    </source>
</evidence>
<organism evidence="8 9">
    <name type="scientific">Desulfoferula mesophila</name>
    <dbReference type="NCBI Taxonomy" id="3058419"/>
    <lineage>
        <taxon>Bacteria</taxon>
        <taxon>Pseudomonadati</taxon>
        <taxon>Thermodesulfobacteriota</taxon>
        <taxon>Desulfarculia</taxon>
        <taxon>Desulfarculales</taxon>
        <taxon>Desulfarculaceae</taxon>
        <taxon>Desulfoferula</taxon>
    </lineage>
</organism>
<evidence type="ECO:0000313" key="8">
    <source>
        <dbReference type="EMBL" id="BEQ13176.1"/>
    </source>
</evidence>
<dbReference type="RefSeq" id="WP_338604566.1">
    <property type="nucleotide sequence ID" value="NZ_AP028679.1"/>
</dbReference>
<dbReference type="SUPFAM" id="SSF52172">
    <property type="entry name" value="CheY-like"/>
    <property type="match status" value="1"/>
</dbReference>
<reference evidence="9" key="1">
    <citation type="journal article" date="2023" name="Arch. Microbiol.">
        <title>Desulfoferula mesophilus gen. nov. sp. nov., a mesophilic sulfate-reducing bacterium isolated from a brackish lake sediment.</title>
        <authorList>
            <person name="Watanabe T."/>
            <person name="Yabe T."/>
            <person name="Tsuji J.M."/>
            <person name="Fukui M."/>
        </authorList>
    </citation>
    <scope>NUCLEOTIDE SEQUENCE [LARGE SCALE GENOMIC DNA]</scope>
    <source>
        <strain evidence="9">12FAK</strain>
    </source>
</reference>